<keyword evidence="10" id="KW-0915">Sodium</keyword>
<keyword evidence="5 10" id="KW-0472">Membrane</keyword>
<evidence type="ECO:0000256" key="4">
    <source>
        <dbReference type="ARBA" id="ARBA00022989"/>
    </source>
</evidence>
<dbReference type="InterPro" id="IPR003691">
    <property type="entry name" value="FluC"/>
</dbReference>
<evidence type="ECO:0000256" key="8">
    <source>
        <dbReference type="ARBA" id="ARBA00035585"/>
    </source>
</evidence>
<keyword evidence="6 10" id="KW-0407">Ion channel</keyword>
<keyword evidence="10" id="KW-0813">Transport</keyword>
<dbReference type="PANTHER" id="PTHR28259">
    <property type="entry name" value="FLUORIDE EXPORT PROTEIN 1-RELATED"/>
    <property type="match status" value="1"/>
</dbReference>
<accession>A0A7W1WT93</accession>
<keyword evidence="10" id="KW-0406">Ion transport</keyword>
<sequence length="119" mass="12950">MKQICFVGVGGFIGTLLRFAVSRLLHQPGFPWGTLFVNWTGCFLLAWLLAVNTRTGRISPEWQTGLGTGLLGSYTTFSAFSAETIQLGNWKWQAVYVAVSVIGGIALAVLGRTIGKEKR</sequence>
<dbReference type="HAMAP" id="MF_00454">
    <property type="entry name" value="FluC"/>
    <property type="match status" value="1"/>
</dbReference>
<dbReference type="Proteomes" id="UP000535491">
    <property type="component" value="Unassembled WGS sequence"/>
</dbReference>
<keyword evidence="3 10" id="KW-0812">Transmembrane</keyword>
<comment type="catalytic activity">
    <reaction evidence="8">
        <text>fluoride(in) = fluoride(out)</text>
        <dbReference type="Rhea" id="RHEA:76159"/>
        <dbReference type="ChEBI" id="CHEBI:17051"/>
    </reaction>
    <physiologicalReaction direction="left-to-right" evidence="8">
        <dbReference type="Rhea" id="RHEA:76160"/>
    </physiologicalReaction>
</comment>
<dbReference type="GO" id="GO:0046872">
    <property type="term" value="F:metal ion binding"/>
    <property type="evidence" value="ECO:0007669"/>
    <property type="project" value="UniProtKB-KW"/>
</dbReference>
<dbReference type="GO" id="GO:0140114">
    <property type="term" value="P:cellular detoxification of fluoride"/>
    <property type="evidence" value="ECO:0007669"/>
    <property type="project" value="UniProtKB-UniRule"/>
</dbReference>
<dbReference type="Pfam" id="PF02537">
    <property type="entry name" value="CRCB"/>
    <property type="match status" value="1"/>
</dbReference>
<organism evidence="11 12">
    <name type="scientific">Paenactinomyces guangxiensis</name>
    <dbReference type="NCBI Taxonomy" id="1490290"/>
    <lineage>
        <taxon>Bacteria</taxon>
        <taxon>Bacillati</taxon>
        <taxon>Bacillota</taxon>
        <taxon>Bacilli</taxon>
        <taxon>Bacillales</taxon>
        <taxon>Thermoactinomycetaceae</taxon>
        <taxon>Paenactinomyces</taxon>
    </lineage>
</organism>
<evidence type="ECO:0000256" key="9">
    <source>
        <dbReference type="ARBA" id="ARBA00049940"/>
    </source>
</evidence>
<evidence type="ECO:0000313" key="12">
    <source>
        <dbReference type="Proteomes" id="UP000535491"/>
    </source>
</evidence>
<comment type="activity regulation">
    <text evidence="10">Na(+) is not transported, but it plays an essential structural role and its presence is essential for fluoride channel function.</text>
</comment>
<comment type="function">
    <text evidence="9 10">Fluoride-specific ion channel. Important for reducing fluoride concentration in the cell, thus reducing its toxicity.</text>
</comment>
<feature type="binding site" evidence="10">
    <location>
        <position position="75"/>
    </location>
    <ligand>
        <name>Na(+)</name>
        <dbReference type="ChEBI" id="CHEBI:29101"/>
        <note>structural</note>
    </ligand>
</feature>
<feature type="binding site" evidence="10">
    <location>
        <position position="72"/>
    </location>
    <ligand>
        <name>Na(+)</name>
        <dbReference type="ChEBI" id="CHEBI:29101"/>
        <note>structural</note>
    </ligand>
</feature>
<evidence type="ECO:0000256" key="5">
    <source>
        <dbReference type="ARBA" id="ARBA00023136"/>
    </source>
</evidence>
<keyword evidence="12" id="KW-1185">Reference proteome</keyword>
<feature type="transmembrane region" description="Helical" evidence="10">
    <location>
        <begin position="94"/>
        <end position="114"/>
    </location>
</feature>
<keyword evidence="2 10" id="KW-1003">Cell membrane</keyword>
<evidence type="ECO:0000256" key="2">
    <source>
        <dbReference type="ARBA" id="ARBA00022475"/>
    </source>
</evidence>
<dbReference type="PANTHER" id="PTHR28259:SF1">
    <property type="entry name" value="FLUORIDE EXPORT PROTEIN 1-RELATED"/>
    <property type="match status" value="1"/>
</dbReference>
<evidence type="ECO:0000313" key="11">
    <source>
        <dbReference type="EMBL" id="MBA4495416.1"/>
    </source>
</evidence>
<comment type="subcellular location">
    <subcellularLocation>
        <location evidence="1 10">Cell membrane</location>
        <topology evidence="1 10">Multi-pass membrane protein</topology>
    </subcellularLocation>
</comment>
<proteinExistence type="inferred from homology"/>
<comment type="similarity">
    <text evidence="7 10">Belongs to the fluoride channel Fluc/FEX (TC 1.A.43) family.</text>
</comment>
<dbReference type="GO" id="GO:0062054">
    <property type="term" value="F:fluoride channel activity"/>
    <property type="evidence" value="ECO:0007669"/>
    <property type="project" value="UniProtKB-UniRule"/>
</dbReference>
<reference evidence="11 12" key="1">
    <citation type="submission" date="2020-07" db="EMBL/GenBank/DDBJ databases">
        <authorList>
            <person name="Feng H."/>
        </authorList>
    </citation>
    <scope>NUCLEOTIDE SEQUENCE [LARGE SCALE GENOMIC DNA]</scope>
    <source>
        <strain evidence="12">s-10</strain>
    </source>
</reference>
<comment type="caution">
    <text evidence="11">The sequence shown here is derived from an EMBL/GenBank/DDBJ whole genome shotgun (WGS) entry which is preliminary data.</text>
</comment>
<dbReference type="EMBL" id="JACEIQ010000015">
    <property type="protein sequence ID" value="MBA4495416.1"/>
    <property type="molecule type" value="Genomic_DNA"/>
</dbReference>
<dbReference type="GO" id="GO:0005886">
    <property type="term" value="C:plasma membrane"/>
    <property type="evidence" value="ECO:0007669"/>
    <property type="project" value="UniProtKB-SubCell"/>
</dbReference>
<keyword evidence="4 10" id="KW-1133">Transmembrane helix</keyword>
<name>A0A7W1WT93_9BACL</name>
<dbReference type="AlphaFoldDB" id="A0A7W1WT93"/>
<evidence type="ECO:0000256" key="7">
    <source>
        <dbReference type="ARBA" id="ARBA00035120"/>
    </source>
</evidence>
<protein>
    <recommendedName>
        <fullName evidence="10">Fluoride-specific ion channel FluC</fullName>
    </recommendedName>
</protein>
<feature type="transmembrane region" description="Helical" evidence="10">
    <location>
        <begin position="62"/>
        <end position="82"/>
    </location>
</feature>
<evidence type="ECO:0000256" key="1">
    <source>
        <dbReference type="ARBA" id="ARBA00004651"/>
    </source>
</evidence>
<dbReference type="RefSeq" id="WP_181752842.1">
    <property type="nucleotide sequence ID" value="NZ_JACEIQ010000015.1"/>
</dbReference>
<evidence type="ECO:0000256" key="6">
    <source>
        <dbReference type="ARBA" id="ARBA00023303"/>
    </source>
</evidence>
<keyword evidence="10" id="KW-0479">Metal-binding</keyword>
<gene>
    <name evidence="10" type="primary">fluC</name>
    <name evidence="10" type="synonym">crcB</name>
    <name evidence="11" type="ORF">H1191_14000</name>
</gene>
<feature type="transmembrane region" description="Helical" evidence="10">
    <location>
        <begin position="30"/>
        <end position="50"/>
    </location>
</feature>
<evidence type="ECO:0000256" key="10">
    <source>
        <dbReference type="HAMAP-Rule" id="MF_00454"/>
    </source>
</evidence>
<evidence type="ECO:0000256" key="3">
    <source>
        <dbReference type="ARBA" id="ARBA00022692"/>
    </source>
</evidence>